<feature type="transmembrane region" description="Helical" evidence="1">
    <location>
        <begin position="615"/>
        <end position="642"/>
    </location>
</feature>
<feature type="transmembrane region" description="Helical" evidence="1">
    <location>
        <begin position="363"/>
        <end position="382"/>
    </location>
</feature>
<dbReference type="Proteomes" id="UP001501444">
    <property type="component" value="Unassembled WGS sequence"/>
</dbReference>
<keyword evidence="3" id="KW-1185">Reference proteome</keyword>
<proteinExistence type="predicted"/>
<keyword evidence="1" id="KW-0472">Membrane</keyword>
<sequence length="722" mass="76647">MSTADPESGQLIAWRGRALEQQLPEAAFPAGSGAPSLVYLCATMLIAAAAIFGFAVYDRGGVPRAVQDSQRDVVSEVARTMNISATRAGTDLDRVIDGLRKPPVPADAALLSKVVSDRVTWSGAAILQTATRQSVAANGVVIPPEVLPNPLPAEATVAVLTADGPALLKIAALDGQRTLVALEPLLMRNLRLNPSARHGVFMITPDGAATLMQGVSAVDSAHLSQVLAGLAGSQRSQSHAVMVKEWPDRQLVVSSAPIGDTGIVVVSVIVAGVTGGTSLRHGVVLGASLLLVAFLAFLLMRAFLVAPVRMLLAQAKADACGVFTATRRTLRTREAFRIAQALAVVSGAGLRGKRWRPSTMQGLALAALVALAWPAVAIGTTVRAPQPKLPEQLFYDEESRAEAVGNVFANALDAGQQTVDRVALGNAKADPAKYGSILEKGLADEYRFRGMYLVDRTGAVVKSAGRKSLRSPQPVPGEAGVRIDPQVRRLPVIYAFRLLDSGYSVVGEFDIDYLLGVMRRNDGRARVVDSQLRTVLDSTGYQAFQPLSGDAVRAVAIDALAGGTVRGQRTTGGQPTLLAAAGLTNPPSVAHLEWVVVVERNPVSLQLPQVVMNRWTLLVSAAVVGILALTFAWQFFIFVWPLRRLAMAAERIRGGEFDDPVPPQRHDDVGAIAMCLEICRQVRHTGSVRFGGAIRLRGSEDDFTAVYPRFPTQRGAGKAAKV</sequence>
<feature type="transmembrane region" description="Helical" evidence="1">
    <location>
        <begin position="283"/>
        <end position="304"/>
    </location>
</feature>
<accession>A0ABN3I534</accession>
<gene>
    <name evidence="2" type="ORF">GCM10010170_109520</name>
</gene>
<reference evidence="2 3" key="1">
    <citation type="journal article" date="2019" name="Int. J. Syst. Evol. Microbiol.">
        <title>The Global Catalogue of Microorganisms (GCM) 10K type strain sequencing project: providing services to taxonomists for standard genome sequencing and annotation.</title>
        <authorList>
            <consortium name="The Broad Institute Genomics Platform"/>
            <consortium name="The Broad Institute Genome Sequencing Center for Infectious Disease"/>
            <person name="Wu L."/>
            <person name="Ma J."/>
        </authorList>
    </citation>
    <scope>NUCLEOTIDE SEQUENCE [LARGE SCALE GENOMIC DNA]</scope>
    <source>
        <strain evidence="2 3">JCM 3272</strain>
    </source>
</reference>
<keyword evidence="1" id="KW-1133">Transmembrane helix</keyword>
<name>A0ABN3I534_9ACTN</name>
<protein>
    <recommendedName>
        <fullName evidence="4">HAMP domain-containing protein</fullName>
    </recommendedName>
</protein>
<dbReference type="CDD" id="cd06225">
    <property type="entry name" value="HAMP"/>
    <property type="match status" value="1"/>
</dbReference>
<evidence type="ECO:0000256" key="1">
    <source>
        <dbReference type="SAM" id="Phobius"/>
    </source>
</evidence>
<organism evidence="2 3">
    <name type="scientific">Dactylosporangium salmoneum</name>
    <dbReference type="NCBI Taxonomy" id="53361"/>
    <lineage>
        <taxon>Bacteria</taxon>
        <taxon>Bacillati</taxon>
        <taxon>Actinomycetota</taxon>
        <taxon>Actinomycetes</taxon>
        <taxon>Micromonosporales</taxon>
        <taxon>Micromonosporaceae</taxon>
        <taxon>Dactylosporangium</taxon>
    </lineage>
</organism>
<evidence type="ECO:0000313" key="3">
    <source>
        <dbReference type="Proteomes" id="UP001501444"/>
    </source>
</evidence>
<evidence type="ECO:0008006" key="4">
    <source>
        <dbReference type="Google" id="ProtNLM"/>
    </source>
</evidence>
<comment type="caution">
    <text evidence="2">The sequence shown here is derived from an EMBL/GenBank/DDBJ whole genome shotgun (WGS) entry which is preliminary data.</text>
</comment>
<feature type="transmembrane region" description="Helical" evidence="1">
    <location>
        <begin position="37"/>
        <end position="57"/>
    </location>
</feature>
<keyword evidence="1" id="KW-0812">Transmembrane</keyword>
<dbReference type="EMBL" id="BAAARV010000142">
    <property type="protein sequence ID" value="GAA2395068.1"/>
    <property type="molecule type" value="Genomic_DNA"/>
</dbReference>
<feature type="transmembrane region" description="Helical" evidence="1">
    <location>
        <begin position="251"/>
        <end position="271"/>
    </location>
</feature>
<dbReference type="Gene3D" id="6.10.340.10">
    <property type="match status" value="1"/>
</dbReference>
<evidence type="ECO:0000313" key="2">
    <source>
        <dbReference type="EMBL" id="GAA2395068.1"/>
    </source>
</evidence>